<dbReference type="PANTHER" id="PTHR43033:SF1">
    <property type="entry name" value="TRNA(ILE)-LYSIDINE SYNTHASE-RELATED"/>
    <property type="match status" value="1"/>
</dbReference>
<comment type="catalytic activity">
    <reaction evidence="7 8">
        <text>cytidine(34) in tRNA(Ile2) + L-lysine + ATP = lysidine(34) in tRNA(Ile2) + AMP + diphosphate + H(+)</text>
        <dbReference type="Rhea" id="RHEA:43744"/>
        <dbReference type="Rhea" id="RHEA-COMP:10625"/>
        <dbReference type="Rhea" id="RHEA-COMP:10670"/>
        <dbReference type="ChEBI" id="CHEBI:15378"/>
        <dbReference type="ChEBI" id="CHEBI:30616"/>
        <dbReference type="ChEBI" id="CHEBI:32551"/>
        <dbReference type="ChEBI" id="CHEBI:33019"/>
        <dbReference type="ChEBI" id="CHEBI:82748"/>
        <dbReference type="ChEBI" id="CHEBI:83665"/>
        <dbReference type="ChEBI" id="CHEBI:456215"/>
        <dbReference type="EC" id="6.3.4.19"/>
    </reaction>
</comment>
<comment type="similarity">
    <text evidence="8">Belongs to the tRNA(Ile)-lysidine synthase family.</text>
</comment>
<dbReference type="NCBIfam" id="TIGR02433">
    <property type="entry name" value="lysidine_TilS_C"/>
    <property type="match status" value="1"/>
</dbReference>
<evidence type="ECO:0000256" key="6">
    <source>
        <dbReference type="ARBA" id="ARBA00022840"/>
    </source>
</evidence>
<feature type="binding site" evidence="8">
    <location>
        <begin position="41"/>
        <end position="46"/>
    </location>
    <ligand>
        <name>ATP</name>
        <dbReference type="ChEBI" id="CHEBI:30616"/>
    </ligand>
</feature>
<dbReference type="InterPro" id="IPR014729">
    <property type="entry name" value="Rossmann-like_a/b/a_fold"/>
</dbReference>
<evidence type="ECO:0000256" key="3">
    <source>
        <dbReference type="ARBA" id="ARBA00022598"/>
    </source>
</evidence>
<keyword evidence="11" id="KW-1185">Reference proteome</keyword>
<dbReference type="GO" id="GO:0032267">
    <property type="term" value="F:tRNA(Ile)-lysidine synthase activity"/>
    <property type="evidence" value="ECO:0007669"/>
    <property type="project" value="UniProtKB-EC"/>
</dbReference>
<name>A0ABV1GBE8_9FIRM</name>
<comment type="subcellular location">
    <subcellularLocation>
        <location evidence="1 8">Cytoplasm</location>
    </subcellularLocation>
</comment>
<feature type="domain" description="Lysidine-tRNA(Ile) synthetase C-terminal" evidence="9">
    <location>
        <begin position="382"/>
        <end position="454"/>
    </location>
</feature>
<dbReference type="EC" id="6.3.4.19" evidence="8"/>
<dbReference type="RefSeq" id="WP_349214481.1">
    <property type="nucleotide sequence ID" value="NZ_JBBMFA010000040.1"/>
</dbReference>
<dbReference type="EMBL" id="JBBMFA010000040">
    <property type="protein sequence ID" value="MEQ2519175.1"/>
    <property type="molecule type" value="Genomic_DNA"/>
</dbReference>
<reference evidence="10 11" key="1">
    <citation type="submission" date="2024-03" db="EMBL/GenBank/DDBJ databases">
        <title>Human intestinal bacterial collection.</title>
        <authorList>
            <person name="Pauvert C."/>
            <person name="Hitch T.C.A."/>
            <person name="Clavel T."/>
        </authorList>
    </citation>
    <scope>NUCLEOTIDE SEQUENCE [LARGE SCALE GENOMIC DNA]</scope>
    <source>
        <strain evidence="10 11">CLA-JM-H11</strain>
    </source>
</reference>
<evidence type="ECO:0000256" key="2">
    <source>
        <dbReference type="ARBA" id="ARBA00022490"/>
    </source>
</evidence>
<dbReference type="SMART" id="SM00977">
    <property type="entry name" value="TilS_C"/>
    <property type="match status" value="1"/>
</dbReference>
<dbReference type="Proteomes" id="UP001477672">
    <property type="component" value="Unassembled WGS sequence"/>
</dbReference>
<dbReference type="InterPro" id="IPR011063">
    <property type="entry name" value="TilS/TtcA_N"/>
</dbReference>
<comment type="caution">
    <text evidence="10">The sequence shown here is derived from an EMBL/GenBank/DDBJ whole genome shotgun (WGS) entry which is preliminary data.</text>
</comment>
<dbReference type="InterPro" id="IPR012796">
    <property type="entry name" value="Lysidine-tRNA-synth_C"/>
</dbReference>
<dbReference type="CDD" id="cd01992">
    <property type="entry name" value="TilS_N"/>
    <property type="match status" value="1"/>
</dbReference>
<keyword evidence="6 8" id="KW-0067">ATP-binding</keyword>
<dbReference type="Pfam" id="PF01171">
    <property type="entry name" value="ATP_bind_3"/>
    <property type="match status" value="1"/>
</dbReference>
<comment type="domain">
    <text evidence="8">The N-terminal region contains the highly conserved SGGXDS motif, predicted to be a P-loop motif involved in ATP binding.</text>
</comment>
<evidence type="ECO:0000256" key="8">
    <source>
        <dbReference type="HAMAP-Rule" id="MF_01161"/>
    </source>
</evidence>
<dbReference type="InterPro" id="IPR012795">
    <property type="entry name" value="tRNA_Ile_lys_synt_N"/>
</dbReference>
<evidence type="ECO:0000256" key="4">
    <source>
        <dbReference type="ARBA" id="ARBA00022694"/>
    </source>
</evidence>
<keyword evidence="2 8" id="KW-0963">Cytoplasm</keyword>
<dbReference type="NCBIfam" id="TIGR02432">
    <property type="entry name" value="lysidine_TilS_N"/>
    <property type="match status" value="1"/>
</dbReference>
<evidence type="ECO:0000313" key="11">
    <source>
        <dbReference type="Proteomes" id="UP001477672"/>
    </source>
</evidence>
<evidence type="ECO:0000313" key="10">
    <source>
        <dbReference type="EMBL" id="MEQ2519175.1"/>
    </source>
</evidence>
<dbReference type="PANTHER" id="PTHR43033">
    <property type="entry name" value="TRNA(ILE)-LYSIDINE SYNTHASE-RELATED"/>
    <property type="match status" value="1"/>
</dbReference>
<comment type="function">
    <text evidence="8">Ligates lysine onto the cytidine present at position 34 of the AUA codon-specific tRNA(Ile) that contains the anticodon CAU, in an ATP-dependent manner. Cytidine is converted to lysidine, thus changing the amino acid specificity of the tRNA from methionine to isoleucine.</text>
</comment>
<dbReference type="SUPFAM" id="SSF56037">
    <property type="entry name" value="PheT/TilS domain"/>
    <property type="match status" value="1"/>
</dbReference>
<evidence type="ECO:0000256" key="1">
    <source>
        <dbReference type="ARBA" id="ARBA00004496"/>
    </source>
</evidence>
<accession>A0ABV1GBE8</accession>
<proteinExistence type="inferred from homology"/>
<keyword evidence="3 8" id="KW-0436">Ligase</keyword>
<protein>
    <recommendedName>
        <fullName evidence="8">tRNA(Ile)-lysidine synthase</fullName>
        <ecNumber evidence="8">6.3.4.19</ecNumber>
    </recommendedName>
    <alternativeName>
        <fullName evidence="8">tRNA(Ile)-2-lysyl-cytidine synthase</fullName>
    </alternativeName>
    <alternativeName>
        <fullName evidence="8">tRNA(Ile)-lysidine synthetase</fullName>
    </alternativeName>
</protein>
<dbReference type="HAMAP" id="MF_01161">
    <property type="entry name" value="tRNA_Ile_lys_synt"/>
    <property type="match status" value="1"/>
</dbReference>
<evidence type="ECO:0000256" key="5">
    <source>
        <dbReference type="ARBA" id="ARBA00022741"/>
    </source>
</evidence>
<sequence>MVRTRALPIWILHMKLEKKVPETIRRHQMFQNGDTVIVALSGGGDSMALFHFLCTKREEWNLCLRAAHVNHGIRGVEAEEDACFVRSVCARWNVELDEIVLVPPRDHADEAWARAERYAFLEQCAKKHHARVATAHTRSDQAETVLLNLARGSAVKGAAGIPPVRGFFVRPLLEVSREEVLDYLERKELPYRTDSTNLDCNYTRNAIRWEVLPALERARPGAVQALARFAANMEQLSEYLSQQAGKLLCEARLSGAEYDAEIMRAAPSVVCRAALAELIAQKEKQEKTALTDQAYDVLRKGGALQIGTNCVLRVSQGRLRLEPPKIRQEEWTLPLEPGTFSLPGNLLLKIEFFPVENVVVLGKDEEKAFNFYADCARILRTAQFRTRRPGDLFSPPGCRCSKPLKKLYSQAKISPVMRAVLPVLAQGSRVLWAADFGFAEGLAITADTKKAVKITLRQMEAQRDEG</sequence>
<dbReference type="Gene3D" id="3.40.50.620">
    <property type="entry name" value="HUPs"/>
    <property type="match status" value="1"/>
</dbReference>
<evidence type="ECO:0000259" key="9">
    <source>
        <dbReference type="SMART" id="SM00977"/>
    </source>
</evidence>
<evidence type="ECO:0000256" key="7">
    <source>
        <dbReference type="ARBA" id="ARBA00048539"/>
    </source>
</evidence>
<organism evidence="10 11">
    <name type="scientific">Ruthenibacterium intestinale</name>
    <dbReference type="NCBI Taxonomy" id="3133163"/>
    <lineage>
        <taxon>Bacteria</taxon>
        <taxon>Bacillati</taxon>
        <taxon>Bacillota</taxon>
        <taxon>Clostridia</taxon>
        <taxon>Eubacteriales</taxon>
        <taxon>Oscillospiraceae</taxon>
        <taxon>Ruthenibacterium</taxon>
    </lineage>
</organism>
<gene>
    <name evidence="8 10" type="primary">tilS</name>
    <name evidence="10" type="ORF">WMO24_01790</name>
</gene>
<keyword evidence="5 8" id="KW-0547">Nucleotide-binding</keyword>
<dbReference type="Pfam" id="PF11734">
    <property type="entry name" value="TilS_C"/>
    <property type="match status" value="1"/>
</dbReference>
<dbReference type="InterPro" id="IPR012094">
    <property type="entry name" value="tRNA_Ile_lys_synt"/>
</dbReference>
<dbReference type="SUPFAM" id="SSF52402">
    <property type="entry name" value="Adenine nucleotide alpha hydrolases-like"/>
    <property type="match status" value="1"/>
</dbReference>
<keyword evidence="4 8" id="KW-0819">tRNA processing</keyword>